<dbReference type="RefSeq" id="WP_050073761.1">
    <property type="nucleotide sequence ID" value="NZ_CPZJ01000010.1"/>
</dbReference>
<dbReference type="Proteomes" id="UP000038750">
    <property type="component" value="Unassembled WGS sequence"/>
</dbReference>
<evidence type="ECO:0008006" key="3">
    <source>
        <dbReference type="Google" id="ProtNLM"/>
    </source>
</evidence>
<organism evidence="1 2">
    <name type="scientific">Yersinia intermedia</name>
    <dbReference type="NCBI Taxonomy" id="631"/>
    <lineage>
        <taxon>Bacteria</taxon>
        <taxon>Pseudomonadati</taxon>
        <taxon>Pseudomonadota</taxon>
        <taxon>Gammaproteobacteria</taxon>
        <taxon>Enterobacterales</taxon>
        <taxon>Yersiniaceae</taxon>
        <taxon>Yersinia</taxon>
    </lineage>
</organism>
<gene>
    <name evidence="1" type="ORF">ERS008530_02601</name>
</gene>
<protein>
    <recommendedName>
        <fullName evidence="3">Sce7726 family protein</fullName>
    </recommendedName>
</protein>
<dbReference type="EMBL" id="CPZJ01000010">
    <property type="protein sequence ID" value="CNF97224.1"/>
    <property type="molecule type" value="Genomic_DNA"/>
</dbReference>
<proteinExistence type="predicted"/>
<dbReference type="NCBIfam" id="NF033832">
    <property type="entry name" value="sce7726_fam"/>
    <property type="match status" value="1"/>
</dbReference>
<name>A0A0T9MCX6_YERIN</name>
<dbReference type="InterPro" id="IPR047729">
    <property type="entry name" value="Sce7726-like"/>
</dbReference>
<evidence type="ECO:0000313" key="1">
    <source>
        <dbReference type="EMBL" id="CNF97224.1"/>
    </source>
</evidence>
<accession>A0A0T9MCX6</accession>
<dbReference type="AlphaFoldDB" id="A0A0T9MCX6"/>
<evidence type="ECO:0000313" key="2">
    <source>
        <dbReference type="Proteomes" id="UP000038750"/>
    </source>
</evidence>
<dbReference type="OrthoDB" id="5020258at2"/>
<reference evidence="1 2" key="1">
    <citation type="submission" date="2015-03" db="EMBL/GenBank/DDBJ databases">
        <authorList>
            <person name="Murphy D."/>
        </authorList>
    </citation>
    <scope>NUCLEOTIDE SEQUENCE [LARGE SCALE GENOMIC DNA]</scope>
    <source>
        <strain evidence="1 2">BR165/97</strain>
    </source>
</reference>
<sequence>MQDTDKLNMICAKTFRRSFFTSLAKGEDVNHMFLAFKDLFINDGDARVRDVFDFFFNFLRKNYRNEYVYKTAIVNKIIFGRHSPKTSSSAIELPVNNSIVDVAIFNGNSTAYEIKTEFDTPKRLATQTIDYLDVFDKIYIVTHPKFVDKYCSLNVPNVGVISLSKKDTLKIEKEAISNINNIKLDKVFNILRKDEYVRIVEDYTSSELSMPNGLIYNFCKEVFISMPLGVANTYFVSAMKKRATDKDFIDYLYSLPACLRALGYATPLSKKQKDYIVNLMDSKVGSH</sequence>